<feature type="domain" description="Kinesin motor" evidence="9">
    <location>
        <begin position="18"/>
        <end position="343"/>
    </location>
</feature>
<dbReference type="SUPFAM" id="SSF52540">
    <property type="entry name" value="P-loop containing nucleoside triphosphate hydrolases"/>
    <property type="match status" value="1"/>
</dbReference>
<feature type="compositionally biased region" description="Polar residues" evidence="8">
    <location>
        <begin position="947"/>
        <end position="957"/>
    </location>
</feature>
<dbReference type="PROSITE" id="PS00411">
    <property type="entry name" value="KINESIN_MOTOR_1"/>
    <property type="match status" value="1"/>
</dbReference>
<dbReference type="Gene3D" id="1.10.287.1490">
    <property type="match status" value="1"/>
</dbReference>
<evidence type="ECO:0000256" key="2">
    <source>
        <dbReference type="ARBA" id="ARBA00022490"/>
    </source>
</evidence>
<evidence type="ECO:0000256" key="1">
    <source>
        <dbReference type="ARBA" id="ARBA00004496"/>
    </source>
</evidence>
<dbReference type="GO" id="GO:0003777">
    <property type="term" value="F:microtubule motor activity"/>
    <property type="evidence" value="ECO:0007669"/>
    <property type="project" value="InterPro"/>
</dbReference>
<feature type="region of interest" description="Disordered" evidence="8">
    <location>
        <begin position="924"/>
        <end position="1029"/>
    </location>
</feature>
<dbReference type="GO" id="GO:0007018">
    <property type="term" value="P:microtubule-based movement"/>
    <property type="evidence" value="ECO:0007669"/>
    <property type="project" value="InterPro"/>
</dbReference>
<comment type="caution">
    <text evidence="10">The sequence shown here is derived from an EMBL/GenBank/DDBJ whole genome shotgun (WGS) entry which is preliminary data.</text>
</comment>
<dbReference type="InterPro" id="IPR027640">
    <property type="entry name" value="Kinesin-like_fam"/>
</dbReference>
<evidence type="ECO:0000256" key="6">
    <source>
        <dbReference type="PROSITE-ProRule" id="PRU00283"/>
    </source>
</evidence>
<dbReference type="GO" id="GO:0005524">
    <property type="term" value="F:ATP binding"/>
    <property type="evidence" value="ECO:0007669"/>
    <property type="project" value="UniProtKB-UniRule"/>
</dbReference>
<evidence type="ECO:0000256" key="7">
    <source>
        <dbReference type="SAM" id="Coils"/>
    </source>
</evidence>
<feature type="coiled-coil region" evidence="7">
    <location>
        <begin position="783"/>
        <end position="824"/>
    </location>
</feature>
<evidence type="ECO:0000259" key="9">
    <source>
        <dbReference type="PROSITE" id="PS50067"/>
    </source>
</evidence>
<dbReference type="InParanoid" id="A0A2R5GJL2"/>
<comment type="subcellular location">
    <subcellularLocation>
        <location evidence="1">Cytoplasm</location>
    </subcellularLocation>
</comment>
<dbReference type="InterPro" id="IPR019821">
    <property type="entry name" value="Kinesin_motor_CS"/>
</dbReference>
<dbReference type="Pfam" id="PF00225">
    <property type="entry name" value="Kinesin"/>
    <property type="match status" value="1"/>
</dbReference>
<accession>A0A2R5GJL2</accession>
<feature type="coiled-coil region" evidence="7">
    <location>
        <begin position="382"/>
        <end position="704"/>
    </location>
</feature>
<dbReference type="SMART" id="SM00129">
    <property type="entry name" value="KISc"/>
    <property type="match status" value="1"/>
</dbReference>
<dbReference type="Proteomes" id="UP000241890">
    <property type="component" value="Unassembled WGS sequence"/>
</dbReference>
<dbReference type="InterPro" id="IPR027417">
    <property type="entry name" value="P-loop_NTPase"/>
</dbReference>
<dbReference type="PRINTS" id="PR00380">
    <property type="entry name" value="KINESINHEAVY"/>
</dbReference>
<gene>
    <name evidence="10" type="ORF">FCC1311_046942</name>
</gene>
<dbReference type="PANTHER" id="PTHR47969:SF15">
    <property type="entry name" value="CHROMOSOME-ASSOCIATED KINESIN KIF4A-RELATED"/>
    <property type="match status" value="1"/>
</dbReference>
<keyword evidence="3 6" id="KW-0547">Nucleotide-binding</keyword>
<comment type="similarity">
    <text evidence="6">Belongs to the TRAFAC class myosin-kinesin ATPase superfamily. Kinesin family.</text>
</comment>
<evidence type="ECO:0000313" key="11">
    <source>
        <dbReference type="Proteomes" id="UP000241890"/>
    </source>
</evidence>
<keyword evidence="6" id="KW-0505">Motor protein</keyword>
<dbReference type="AlphaFoldDB" id="A0A2R5GJL2"/>
<dbReference type="GO" id="GO:0005737">
    <property type="term" value="C:cytoplasm"/>
    <property type="evidence" value="ECO:0007669"/>
    <property type="project" value="UniProtKB-SubCell"/>
</dbReference>
<proteinExistence type="inferred from homology"/>
<dbReference type="Gene3D" id="3.40.850.10">
    <property type="entry name" value="Kinesin motor domain"/>
    <property type="match status" value="1"/>
</dbReference>
<feature type="binding site" evidence="6">
    <location>
        <begin position="87"/>
        <end position="94"/>
    </location>
    <ligand>
        <name>ATP</name>
        <dbReference type="ChEBI" id="CHEBI:30616"/>
    </ligand>
</feature>
<keyword evidence="4 6" id="KW-0067">ATP-binding</keyword>
<dbReference type="InterPro" id="IPR036961">
    <property type="entry name" value="Kinesin_motor_dom_sf"/>
</dbReference>
<evidence type="ECO:0000256" key="5">
    <source>
        <dbReference type="ARBA" id="ARBA00023054"/>
    </source>
</evidence>
<feature type="compositionally biased region" description="Polar residues" evidence="8">
    <location>
        <begin position="986"/>
        <end position="1002"/>
    </location>
</feature>
<feature type="coiled-coil region" evidence="7">
    <location>
        <begin position="851"/>
        <end position="905"/>
    </location>
</feature>
<dbReference type="EMBL" id="BEYU01000041">
    <property type="protein sequence ID" value="GBG28471.1"/>
    <property type="molecule type" value="Genomic_DNA"/>
</dbReference>
<dbReference type="PROSITE" id="PS50067">
    <property type="entry name" value="KINESIN_MOTOR_2"/>
    <property type="match status" value="1"/>
</dbReference>
<keyword evidence="11" id="KW-1185">Reference proteome</keyword>
<dbReference type="GO" id="GO:0005875">
    <property type="term" value="C:microtubule associated complex"/>
    <property type="evidence" value="ECO:0007669"/>
    <property type="project" value="TreeGrafter"/>
</dbReference>
<sequence length="1029" mass="114689">MLERETGDLPAVEMESSSEKVIVRSTPDALSVLKETKEVQIDRKERSFQLDGAFAEDASQKEVFQRVGLPVLVEVMKGFNGCIFAYGQTGSGKTHSLLNTEVTNMEDVGILPRLVATLFARAAMDKANVYQIQAAGFQVYNEQVDDLLHSDHRRGGGQNLSINKGGDIPELTWTECKSPASMLEIFKRARSQIHYAETKMNKSSSRSHAVFQIRIVRRRRAQQGAGASAEGAKGATRMQATCGQLSVVDLAGSERVKRSGVTGSNFKEATNINGSLLALGNVIQALADKRKHVPFRDSKLTRILEGSVGGNCKTALLVCISPSENSTSETLSTLEFASRAMCVEVNATVNETFVEIDAARLAADMDDESGANYVDDEMLKTFKESEQALADARAKVEEQERRAANMEKEMNKMSDELQARDRSIVEAEKLKKRQLSQIDALKEELAKTVKQNSVALEKSERAQQSLQAKVLQAEREVETTKQALQRLTQRHADEQKAKQEVQARLAALEADLRSSEAEATRALQESRSECANLEGQLARETAARKAETQALQTAIAEERTKAAALQANLDQISSEKQSLQANLRSINVRMESVSNMLSNEQEKVVALSTVQAEAQVLRGELEAFKAKEADLLHRLEEAQSERNALDGQVAQLEGDQATLKSGLAHETTLRTGLEAEKAQLSQELASTAQRLQENQRLLQETQERYLGEVATLRTEHEENVTKIRRQSAADAEKQARHAAEAMQALELRARQEHDKMHEKLENVQTDLTDQADAHADEIARLHAQFAEEMASALQREREVHAKEVAQLREQIEQSVQELVAAEKAQASERRESVQQAQIELLRARVAHHAARRAVEKHMDRLRQKYAQLHARFQARESRTEDLQRIADQQRELSEMKRAVKNAKRITQQKQLELEHVIDNVRIFGTPHDGKNSHQKKLPGQKLGDHSTFMNRQRTMTPSRAKAEGMPSYQQRQQYHGGAARPRTGSLPATRSESPQFLQQQETAMHHIHSPSSSAQRAARRPLPTPPGLS</sequence>
<dbReference type="GO" id="GO:0007052">
    <property type="term" value="P:mitotic spindle organization"/>
    <property type="evidence" value="ECO:0007669"/>
    <property type="project" value="TreeGrafter"/>
</dbReference>
<dbReference type="GO" id="GO:0051231">
    <property type="term" value="P:spindle elongation"/>
    <property type="evidence" value="ECO:0007669"/>
    <property type="project" value="TreeGrafter"/>
</dbReference>
<dbReference type="OrthoDB" id="3176171at2759"/>
<evidence type="ECO:0000256" key="8">
    <source>
        <dbReference type="SAM" id="MobiDB-lite"/>
    </source>
</evidence>
<keyword evidence="2" id="KW-0963">Cytoplasm</keyword>
<reference evidence="10 11" key="1">
    <citation type="submission" date="2017-12" db="EMBL/GenBank/DDBJ databases">
        <title>Sequencing, de novo assembly and annotation of complete genome of a new Thraustochytrid species, strain FCC1311.</title>
        <authorList>
            <person name="Sedici K."/>
            <person name="Godart F."/>
            <person name="Aiese Cigliano R."/>
            <person name="Sanseverino W."/>
            <person name="Barakat M."/>
            <person name="Ortet P."/>
            <person name="Marechal E."/>
            <person name="Cagnac O."/>
            <person name="Amato A."/>
        </authorList>
    </citation>
    <scope>NUCLEOTIDE SEQUENCE [LARGE SCALE GENOMIC DNA]</scope>
</reference>
<evidence type="ECO:0000313" key="10">
    <source>
        <dbReference type="EMBL" id="GBG28471.1"/>
    </source>
</evidence>
<evidence type="ECO:0000256" key="4">
    <source>
        <dbReference type="ARBA" id="ARBA00022840"/>
    </source>
</evidence>
<dbReference type="CDD" id="cd00106">
    <property type="entry name" value="KISc"/>
    <property type="match status" value="1"/>
</dbReference>
<name>A0A2R5GJL2_9STRA</name>
<organism evidence="10 11">
    <name type="scientific">Hondaea fermentalgiana</name>
    <dbReference type="NCBI Taxonomy" id="2315210"/>
    <lineage>
        <taxon>Eukaryota</taxon>
        <taxon>Sar</taxon>
        <taxon>Stramenopiles</taxon>
        <taxon>Bigyra</taxon>
        <taxon>Labyrinthulomycetes</taxon>
        <taxon>Thraustochytrida</taxon>
        <taxon>Thraustochytriidae</taxon>
        <taxon>Hondaea</taxon>
    </lineage>
</organism>
<evidence type="ECO:0000256" key="3">
    <source>
        <dbReference type="ARBA" id="ARBA00022741"/>
    </source>
</evidence>
<protein>
    <submittedName>
        <fullName evidence="10">Kinesin-like protein</fullName>
    </submittedName>
</protein>
<dbReference type="GO" id="GO:0008017">
    <property type="term" value="F:microtubule binding"/>
    <property type="evidence" value="ECO:0007669"/>
    <property type="project" value="InterPro"/>
</dbReference>
<dbReference type="PANTHER" id="PTHR47969">
    <property type="entry name" value="CHROMOSOME-ASSOCIATED KINESIN KIF4A-RELATED"/>
    <property type="match status" value="1"/>
</dbReference>
<dbReference type="InterPro" id="IPR001752">
    <property type="entry name" value="Kinesin_motor_dom"/>
</dbReference>
<keyword evidence="5 7" id="KW-0175">Coiled coil</keyword>